<dbReference type="Pfam" id="PF00953">
    <property type="entry name" value="Glycos_transf_4"/>
    <property type="match status" value="1"/>
</dbReference>
<evidence type="ECO:0000256" key="7">
    <source>
        <dbReference type="HAMAP-Rule" id="MF_00038"/>
    </source>
</evidence>
<dbReference type="InterPro" id="IPR018480">
    <property type="entry name" value="PNAcMuramoyl-5peptid_Trfase_CS"/>
</dbReference>
<accession>A0A075I1U7</accession>
<evidence type="ECO:0000256" key="2">
    <source>
        <dbReference type="ARBA" id="ARBA00005583"/>
    </source>
</evidence>
<feature type="transmembrane region" description="Helical" evidence="7">
    <location>
        <begin position="27"/>
        <end position="49"/>
    </location>
</feature>
<evidence type="ECO:0000256" key="6">
    <source>
        <dbReference type="ARBA" id="ARBA00023136"/>
    </source>
</evidence>
<dbReference type="AlphaFoldDB" id="A0A075I1U7"/>
<keyword evidence="7" id="KW-0479">Metal-binding</keyword>
<feature type="transmembrane region" description="Helical" evidence="7">
    <location>
        <begin position="134"/>
        <end position="154"/>
    </location>
</feature>
<evidence type="ECO:0000256" key="1">
    <source>
        <dbReference type="ARBA" id="ARBA00004141"/>
    </source>
</evidence>
<dbReference type="EMBL" id="KF901176">
    <property type="protein sequence ID" value="AIF20827.1"/>
    <property type="molecule type" value="Genomic_DNA"/>
</dbReference>
<feature type="transmembrane region" description="Helical" evidence="7">
    <location>
        <begin position="291"/>
        <end position="314"/>
    </location>
</feature>
<feature type="transmembrane region" description="Helical" evidence="7">
    <location>
        <begin position="70"/>
        <end position="90"/>
    </location>
</feature>
<dbReference type="PROSITE" id="PS01348">
    <property type="entry name" value="MRAY_2"/>
    <property type="match status" value="1"/>
</dbReference>
<proteinExistence type="inferred from homology"/>
<dbReference type="PANTHER" id="PTHR22926">
    <property type="entry name" value="PHOSPHO-N-ACETYLMURAMOYL-PENTAPEPTIDE-TRANSFERASE"/>
    <property type="match status" value="1"/>
</dbReference>
<reference evidence="8" key="1">
    <citation type="journal article" date="2014" name="Genome Biol. Evol.">
        <title>Pangenome evidence for extensive interdomain horizontal transfer affecting lineage core and shell genes in uncultured planktonic thaumarchaeota and euryarchaeota.</title>
        <authorList>
            <person name="Deschamps P."/>
            <person name="Zivanovic Y."/>
            <person name="Moreira D."/>
            <person name="Rodriguez-Valera F."/>
            <person name="Lopez-Garcia P."/>
        </authorList>
    </citation>
    <scope>NUCLEOTIDE SEQUENCE</scope>
</reference>
<feature type="transmembrane region" description="Helical" evidence="7">
    <location>
        <begin position="201"/>
        <end position="220"/>
    </location>
</feature>
<evidence type="ECO:0000256" key="4">
    <source>
        <dbReference type="ARBA" id="ARBA00022692"/>
    </source>
</evidence>
<dbReference type="GO" id="GO:0051992">
    <property type="term" value="F:UDP-N-acetylmuramoyl-L-alanyl-D-glutamyl-meso-2,6-diaminopimelyl-D-alanyl-D-alanine:undecaprenyl-phosphate transferase activity"/>
    <property type="evidence" value="ECO:0007669"/>
    <property type="project" value="RHEA"/>
</dbReference>
<feature type="transmembrane region" description="Helical" evidence="7">
    <location>
        <begin position="96"/>
        <end position="114"/>
    </location>
</feature>
<dbReference type="EC" id="2.7.8.13" evidence="7"/>
<feature type="transmembrane region" description="Helical" evidence="7">
    <location>
        <begin position="240"/>
        <end position="257"/>
    </location>
</feature>
<dbReference type="Pfam" id="PF10555">
    <property type="entry name" value="MraY_sig1"/>
    <property type="match status" value="1"/>
</dbReference>
<keyword evidence="3 7" id="KW-0808">Transferase</keyword>
<comment type="subcellular location">
    <subcellularLocation>
        <location evidence="7">Cell membrane</location>
        <topology evidence="7">Multi-pass membrane protein</topology>
    </subcellularLocation>
    <subcellularLocation>
        <location evidence="1">Membrane</location>
        <topology evidence="1">Multi-pass membrane protein</topology>
    </subcellularLocation>
</comment>
<feature type="transmembrane region" description="Helical" evidence="7">
    <location>
        <begin position="174"/>
        <end position="194"/>
    </location>
</feature>
<dbReference type="GO" id="GO:0044038">
    <property type="term" value="P:cell wall macromolecule biosynthetic process"/>
    <property type="evidence" value="ECO:0007669"/>
    <property type="project" value="TreeGrafter"/>
</dbReference>
<organism evidence="8">
    <name type="scientific">uncultured marine group II/III euryarchaeote KM3_94_C01</name>
    <dbReference type="NCBI Taxonomy" id="1456545"/>
    <lineage>
        <taxon>Archaea</taxon>
        <taxon>Methanobacteriati</taxon>
        <taxon>Methanobacteriota</taxon>
        <taxon>environmental samples</taxon>
    </lineage>
</organism>
<gene>
    <name evidence="8" type="primary">mraY</name>
</gene>
<dbReference type="InterPro" id="IPR003524">
    <property type="entry name" value="PNAcMuramoyl-5peptid_Trfase"/>
</dbReference>
<dbReference type="CDD" id="cd06852">
    <property type="entry name" value="GT_MraY"/>
    <property type="match status" value="1"/>
</dbReference>
<protein>
    <recommendedName>
        <fullName evidence="7">Putative phospho-N-acetylmuramoyl-pentapeptide-transferase</fullName>
        <ecNumber evidence="7">2.7.8.13</ecNumber>
    </recommendedName>
    <alternativeName>
        <fullName evidence="7">UDP-MurNAc-pentapeptide phosphotransferase</fullName>
    </alternativeName>
</protein>
<keyword evidence="6 7" id="KW-0472">Membrane</keyword>
<comment type="cofactor">
    <cofactor evidence="7">
        <name>Mg(2+)</name>
        <dbReference type="ChEBI" id="CHEBI:18420"/>
    </cofactor>
</comment>
<comment type="catalytic activity">
    <reaction evidence="7">
        <text>UDP-N-acetyl-alpha-D-muramoyl-L-alanyl-gamma-D-glutamyl-meso-2,6-diaminopimeloyl-D-alanyl-D-alanine + di-trans,octa-cis-undecaprenyl phosphate = di-trans,octa-cis-undecaprenyl diphospho-N-acetyl-alpha-D-muramoyl-L-alanyl-D-glutamyl-meso-2,6-diaminopimeloyl-D-alanyl-D-alanine + UMP</text>
        <dbReference type="Rhea" id="RHEA:28386"/>
        <dbReference type="ChEBI" id="CHEBI:57865"/>
        <dbReference type="ChEBI" id="CHEBI:60392"/>
        <dbReference type="ChEBI" id="CHEBI:61386"/>
        <dbReference type="ChEBI" id="CHEBI:61387"/>
        <dbReference type="EC" id="2.7.8.13"/>
    </reaction>
</comment>
<dbReference type="HAMAP" id="MF_00038">
    <property type="entry name" value="MraY"/>
    <property type="match status" value="1"/>
</dbReference>
<dbReference type="GO" id="GO:0071555">
    <property type="term" value="P:cell wall organization"/>
    <property type="evidence" value="ECO:0007669"/>
    <property type="project" value="TreeGrafter"/>
</dbReference>
<evidence type="ECO:0000256" key="5">
    <source>
        <dbReference type="ARBA" id="ARBA00022989"/>
    </source>
</evidence>
<dbReference type="GO" id="GO:0008963">
    <property type="term" value="F:phospho-N-acetylmuramoyl-pentapeptide-transferase activity"/>
    <property type="evidence" value="ECO:0007669"/>
    <property type="project" value="UniProtKB-UniRule"/>
</dbReference>
<keyword evidence="4 7" id="KW-0812">Transmembrane</keyword>
<evidence type="ECO:0000256" key="3">
    <source>
        <dbReference type="ARBA" id="ARBA00022679"/>
    </source>
</evidence>
<dbReference type="GO" id="GO:0046872">
    <property type="term" value="F:metal ion binding"/>
    <property type="evidence" value="ECO:0007669"/>
    <property type="project" value="UniProtKB-KW"/>
</dbReference>
<dbReference type="GO" id="GO:0005886">
    <property type="term" value="C:plasma membrane"/>
    <property type="evidence" value="ECO:0007669"/>
    <property type="project" value="UniProtKB-SubCell"/>
</dbReference>
<dbReference type="NCBIfam" id="TIGR00445">
    <property type="entry name" value="mraY"/>
    <property type="match status" value="1"/>
</dbReference>
<dbReference type="PANTHER" id="PTHR22926:SF5">
    <property type="entry name" value="PHOSPHO-N-ACETYLMURAMOYL-PENTAPEPTIDE-TRANSFERASE HOMOLOG"/>
    <property type="match status" value="1"/>
</dbReference>
<feature type="transmembrane region" description="Helical" evidence="7">
    <location>
        <begin position="345"/>
        <end position="364"/>
    </location>
</feature>
<keyword evidence="5 7" id="KW-1133">Transmembrane helix</keyword>
<evidence type="ECO:0000313" key="8">
    <source>
        <dbReference type="EMBL" id="AIF20827.1"/>
    </source>
</evidence>
<dbReference type="InterPro" id="IPR000715">
    <property type="entry name" value="Glycosyl_transferase_4"/>
</dbReference>
<keyword evidence="7" id="KW-0460">Magnesium</keyword>
<comment type="similarity">
    <text evidence="2 7">Belongs to the glycosyltransferase 4 family. MraY subfamily.</text>
</comment>
<sequence>MLYHFLYPLRDVFSPFNVFQYITFRSAAAAILALLFTFVIGPWIIRVLHKYQIGEEIRHEGPDSHQKKRGTPTMGGFIIIGSVLFPTLLLSDLTNVYIQIVVLALVWMGFIGFLDDYLKVVKKAKKGLVARYKLIGQILLGVIISFWIFNNPAFTEFKSVTSVPFFKNLELDFGYFYPLAIIMVITGTSNAVNLTDGLDGLAAGLLAICFTVFAAIAYISGRIDFSGYLNILYLPGAGELTIFTAAITGACIGYLWFNATPAEVFMGDVGSLSTGAALGTLAVLLKKELLLFIIGGVFVWEAVSVMLQVTYFKYTKKKFGEGKRLFKMAPIHHHFELHGWPESRVVVRFWIIGLLLALFSLTTFKIR</sequence>
<name>A0A075I1U7_9EURY</name>
<keyword evidence="7" id="KW-1003">Cell membrane</keyword>